<proteinExistence type="predicted"/>
<reference evidence="1 2" key="1">
    <citation type="journal article" date="2019" name="Int. J. Syst. Evol. Microbiol.">
        <title>The Global Catalogue of Microorganisms (GCM) 10K type strain sequencing project: providing services to taxonomists for standard genome sequencing and annotation.</title>
        <authorList>
            <consortium name="The Broad Institute Genomics Platform"/>
            <consortium name="The Broad Institute Genome Sequencing Center for Infectious Disease"/>
            <person name="Wu L."/>
            <person name="Ma J."/>
        </authorList>
    </citation>
    <scope>NUCLEOTIDE SEQUENCE [LARGE SCALE GENOMIC DNA]</scope>
    <source>
        <strain evidence="1 2">JCM 13004</strain>
    </source>
</reference>
<protein>
    <submittedName>
        <fullName evidence="1">Uncharacterized protein</fullName>
    </submittedName>
</protein>
<organism evidence="1 2">
    <name type="scientific">Kitasatospora nipponensis</name>
    <dbReference type="NCBI Taxonomy" id="258049"/>
    <lineage>
        <taxon>Bacteria</taxon>
        <taxon>Bacillati</taxon>
        <taxon>Actinomycetota</taxon>
        <taxon>Actinomycetes</taxon>
        <taxon>Kitasatosporales</taxon>
        <taxon>Streptomycetaceae</taxon>
        <taxon>Kitasatospora</taxon>
    </lineage>
</organism>
<evidence type="ECO:0000313" key="2">
    <source>
        <dbReference type="Proteomes" id="UP001500037"/>
    </source>
</evidence>
<name>A0ABN1W1B9_9ACTN</name>
<keyword evidence="2" id="KW-1185">Reference proteome</keyword>
<comment type="caution">
    <text evidence="1">The sequence shown here is derived from an EMBL/GenBank/DDBJ whole genome shotgun (WGS) entry which is preliminary data.</text>
</comment>
<sequence length="138" mass="15019">MDTATALSMELIELGRFFKITARRFDTGQSAPEMFSTAIDAVWHQLAEDPQAHSEFTAEYAGREIVHVETSGRGHVAWVAGYEEAYGPLPEVWFADANGTVDVAALAAYRETGRVVAEWNCSPAPGDDDGNMPVKAAR</sequence>
<gene>
    <name evidence="1" type="ORF">GCM10009665_21450</name>
</gene>
<dbReference type="EMBL" id="BAAALF010000027">
    <property type="protein sequence ID" value="GAA1230764.1"/>
    <property type="molecule type" value="Genomic_DNA"/>
</dbReference>
<dbReference type="Proteomes" id="UP001500037">
    <property type="component" value="Unassembled WGS sequence"/>
</dbReference>
<dbReference type="RefSeq" id="WP_344441085.1">
    <property type="nucleotide sequence ID" value="NZ_BAAALF010000027.1"/>
</dbReference>
<evidence type="ECO:0000313" key="1">
    <source>
        <dbReference type="EMBL" id="GAA1230764.1"/>
    </source>
</evidence>
<accession>A0ABN1W1B9</accession>